<feature type="transmembrane region" description="Helical" evidence="1">
    <location>
        <begin position="317"/>
        <end position="338"/>
    </location>
</feature>
<keyword evidence="3" id="KW-1185">Reference proteome</keyword>
<keyword evidence="1" id="KW-0812">Transmembrane</keyword>
<dbReference type="EMBL" id="CP001016">
    <property type="protein sequence ID" value="ACB96862.1"/>
    <property type="molecule type" value="Genomic_DNA"/>
</dbReference>
<dbReference type="Proteomes" id="UP000001695">
    <property type="component" value="Chromosome"/>
</dbReference>
<feature type="transmembrane region" description="Helical" evidence="1">
    <location>
        <begin position="287"/>
        <end position="305"/>
    </location>
</feature>
<gene>
    <name evidence="2" type="ordered locus">Bind_3303</name>
</gene>
<organism evidence="2 3">
    <name type="scientific">Beijerinckia indica subsp. indica (strain ATCC 9039 / DSM 1715 / NCIMB 8712)</name>
    <dbReference type="NCBI Taxonomy" id="395963"/>
    <lineage>
        <taxon>Bacteria</taxon>
        <taxon>Pseudomonadati</taxon>
        <taxon>Pseudomonadota</taxon>
        <taxon>Alphaproteobacteria</taxon>
        <taxon>Hyphomicrobiales</taxon>
        <taxon>Beijerinckiaceae</taxon>
        <taxon>Beijerinckia</taxon>
    </lineage>
</organism>
<feature type="transmembrane region" description="Helical" evidence="1">
    <location>
        <begin position="196"/>
        <end position="216"/>
    </location>
</feature>
<feature type="transmembrane region" description="Helical" evidence="1">
    <location>
        <begin position="344"/>
        <end position="370"/>
    </location>
</feature>
<accession>B2IDT0</accession>
<reference evidence="2 3" key="2">
    <citation type="journal article" date="2010" name="J. Bacteriol.">
        <title>Complete genome sequence of Beijerinckia indica subsp. indica.</title>
        <authorList>
            <person name="Tamas I."/>
            <person name="Dedysh S.N."/>
            <person name="Liesack W."/>
            <person name="Stott M.B."/>
            <person name="Alam M."/>
            <person name="Murrell J.C."/>
            <person name="Dunfield P.F."/>
        </authorList>
    </citation>
    <scope>NUCLEOTIDE SEQUENCE [LARGE SCALE GENOMIC DNA]</scope>
    <source>
        <strain evidence="3">ATCC 9039 / DSM 1715 / NCIMB 8712</strain>
    </source>
</reference>
<dbReference type="InterPro" id="IPR025291">
    <property type="entry name" value="DUF4153"/>
</dbReference>
<dbReference type="OrthoDB" id="7280060at2"/>
<dbReference type="KEGG" id="bid:Bind_3303"/>
<dbReference type="AlphaFoldDB" id="B2IDT0"/>
<feature type="transmembrane region" description="Helical" evidence="1">
    <location>
        <begin position="382"/>
        <end position="403"/>
    </location>
</feature>
<dbReference type="RefSeq" id="WP_012386210.1">
    <property type="nucleotide sequence ID" value="NC_010581.1"/>
</dbReference>
<feature type="transmembrane region" description="Helical" evidence="1">
    <location>
        <begin position="155"/>
        <end position="176"/>
    </location>
</feature>
<reference evidence="3" key="1">
    <citation type="submission" date="2008-03" db="EMBL/GenBank/DDBJ databases">
        <title>Complete sequence of chromosome of Beijerinckia indica subsp. indica ATCC 9039.</title>
        <authorList>
            <consortium name="US DOE Joint Genome Institute"/>
            <person name="Copeland A."/>
            <person name="Lucas S."/>
            <person name="Lapidus A."/>
            <person name="Glavina del Rio T."/>
            <person name="Dalin E."/>
            <person name="Tice H."/>
            <person name="Bruce D."/>
            <person name="Goodwin L."/>
            <person name="Pitluck S."/>
            <person name="LaButti K."/>
            <person name="Schmutz J."/>
            <person name="Larimer F."/>
            <person name="Land M."/>
            <person name="Hauser L."/>
            <person name="Kyrpides N."/>
            <person name="Mikhailova N."/>
            <person name="Dunfield P.F."/>
            <person name="Dedysh S.N."/>
            <person name="Liesack W."/>
            <person name="Saw J.H."/>
            <person name="Alam M."/>
            <person name="Chen Y."/>
            <person name="Murrell J.C."/>
            <person name="Richardson P."/>
        </authorList>
    </citation>
    <scope>NUCLEOTIDE SEQUENCE [LARGE SCALE GENOMIC DNA]</scope>
    <source>
        <strain evidence="3">ATCC 9039 / DSM 1715 / NCIMB 8712</strain>
    </source>
</reference>
<feature type="transmembrane region" description="Helical" evidence="1">
    <location>
        <begin position="117"/>
        <end position="134"/>
    </location>
</feature>
<keyword evidence="1" id="KW-1133">Transmembrane helix</keyword>
<dbReference type="eggNOG" id="COG2205">
    <property type="taxonomic scope" value="Bacteria"/>
</dbReference>
<keyword evidence="1" id="KW-0472">Membrane</keyword>
<evidence type="ECO:0000313" key="3">
    <source>
        <dbReference type="Proteomes" id="UP000001695"/>
    </source>
</evidence>
<evidence type="ECO:0000256" key="1">
    <source>
        <dbReference type="SAM" id="Phobius"/>
    </source>
</evidence>
<feature type="transmembrane region" description="Helical" evidence="1">
    <location>
        <begin position="43"/>
        <end position="62"/>
    </location>
</feature>
<evidence type="ECO:0000313" key="2">
    <source>
        <dbReference type="EMBL" id="ACB96862.1"/>
    </source>
</evidence>
<feature type="transmembrane region" description="Helical" evidence="1">
    <location>
        <begin position="74"/>
        <end position="105"/>
    </location>
</feature>
<dbReference type="STRING" id="395963.Bind_3303"/>
<dbReference type="Pfam" id="PF13687">
    <property type="entry name" value="DUF4153"/>
    <property type="match status" value="1"/>
</dbReference>
<sequence>MPMQGFELSPASHENDWLKRRLAAGIGCAALADYLFYGESIGLSLVLFFATLATLVCLLNPIRAARKQQLLAASLLLMGLLAIIEGLAPLSILFGLGGLIAFALLLSAPANRSWVDLLIPMAQMPFLGPFLIISDWREARKQSHFQFMAHRSIDWIGWVVPLSLFIVFLALFSSANPLLEGWLSSIDLYFIFNLSLWTHSFFWAAILCAIWPLLHVCKLQPTDPTIRSALPAISSDYGGLFGDAAILRSLFLFNALFALQTMMDATYLWAGHALPSGMTHASYAHRGAYPLLVSTLLAAAFILLAMQRERSSRRTPFLRALMLVFVAQNILLVLSSILRLELYLAAYSLTCLRLAALIWMGLVALGLVFILIQIFRNLPNSWLLSANALSLVATLYFCCFINIPKLIADFNLAHCREIAGNGPRLDRSYLQSLGPAAIPAIDASLATLADISETTGQSADNFVQSLLFIRQGLALQYSQSDHSWRAWGFATWRLGRYLASSEHMVTPAIPEQP</sequence>
<dbReference type="HOGENOM" id="CLU_530813_0_0_5"/>
<protein>
    <submittedName>
        <fullName evidence="2">Uncharacterized protein</fullName>
    </submittedName>
</protein>
<name>B2IDT0_BEII9</name>
<proteinExistence type="predicted"/>